<accession>A0A0M7P8J6</accession>
<dbReference type="PANTHER" id="PTHR12899">
    <property type="entry name" value="39S RIBOSOMAL PROTEIN L18, MITOCHONDRIAL"/>
    <property type="match status" value="1"/>
</dbReference>
<dbReference type="AlphaFoldDB" id="A0A0D6IVF6"/>
<dbReference type="eggNOG" id="COG0256">
    <property type="taxonomic scope" value="Bacteria"/>
</dbReference>
<keyword evidence="2 7" id="KW-0699">rRNA-binding</keyword>
<protein>
    <recommendedName>
        <fullName evidence="6 7">Large ribosomal subunit protein uL18</fullName>
    </recommendedName>
</protein>
<dbReference type="NCBIfam" id="TIGR00060">
    <property type="entry name" value="L18_bact"/>
    <property type="match status" value="1"/>
</dbReference>
<organism evidence="10 12">
    <name type="scientific">Alcaligenes xylosoxydans xylosoxydans</name>
    <name type="common">Achromobacter xylosoxidans</name>
    <dbReference type="NCBI Taxonomy" id="85698"/>
    <lineage>
        <taxon>Bacteria</taxon>
        <taxon>Pseudomonadati</taxon>
        <taxon>Pseudomonadota</taxon>
        <taxon>Betaproteobacteria</taxon>
        <taxon>Burkholderiales</taxon>
        <taxon>Alcaligenaceae</taxon>
        <taxon>Achromobacter</taxon>
    </lineage>
</organism>
<dbReference type="Proteomes" id="UP001141992">
    <property type="component" value="Unassembled WGS sequence"/>
</dbReference>
<evidence type="ECO:0000313" key="9">
    <source>
        <dbReference type="EMBL" id="MCZ8400458.1"/>
    </source>
</evidence>
<keyword evidence="3 7" id="KW-0694">RNA-binding</keyword>
<dbReference type="InterPro" id="IPR004389">
    <property type="entry name" value="Ribosomal_uL18_bac-type"/>
</dbReference>
<dbReference type="EMBL" id="JAPZVI010000002">
    <property type="protein sequence ID" value="MCZ8400458.1"/>
    <property type="molecule type" value="Genomic_DNA"/>
</dbReference>
<dbReference type="GO" id="GO:0003735">
    <property type="term" value="F:structural constituent of ribosome"/>
    <property type="evidence" value="ECO:0007669"/>
    <property type="project" value="InterPro"/>
</dbReference>
<gene>
    <name evidence="7 9" type="primary">rplR</name>
    <name evidence="8" type="ORF">AL504_19800</name>
    <name evidence="10" type="ORF">BIZ92_01960</name>
    <name evidence="9" type="ORF">O9570_03335</name>
</gene>
<reference evidence="9" key="4">
    <citation type="submission" date="2022-12" db="EMBL/GenBank/DDBJ databases">
        <authorList>
            <person name="Voronina O.L."/>
            <person name="Kunda M.S."/>
            <person name="Ryzhova N."/>
            <person name="Aksenova E.I."/>
        </authorList>
    </citation>
    <scope>NUCLEOTIDE SEQUENCE</scope>
    <source>
        <strain evidence="9">SCCH136:Ach223948</strain>
    </source>
</reference>
<reference evidence="8" key="3">
    <citation type="submission" date="2018-01" db="EMBL/GenBank/DDBJ databases">
        <title>FDA dAtabase for Regulatory Grade micrObial Sequences (FDA-ARGOS): Supporting development and validation of Infectious Disease Dx tests.</title>
        <authorList>
            <person name="Goldberg B."/>
            <person name="Campos J."/>
            <person name="Tallon L."/>
            <person name="Sadzewicz L."/>
            <person name="Sengamalay N."/>
            <person name="Ott S."/>
            <person name="Godinez A."/>
            <person name="Nagaraj S."/>
            <person name="Vavikolanu K."/>
            <person name="Aluvathingal J."/>
            <person name="Nadendla S."/>
            <person name="Sichtig H."/>
        </authorList>
    </citation>
    <scope>NUCLEOTIDE SEQUENCE</scope>
    <source>
        <strain evidence="8">FDAARGOS_147</strain>
    </source>
</reference>
<dbReference type="PANTHER" id="PTHR12899:SF3">
    <property type="entry name" value="LARGE RIBOSOMAL SUBUNIT PROTEIN UL18M"/>
    <property type="match status" value="1"/>
</dbReference>
<dbReference type="KEGG" id="axx:ERS451415_06118"/>
<dbReference type="InterPro" id="IPR005484">
    <property type="entry name" value="Ribosomal_uL18_bac/plant/anim"/>
</dbReference>
<dbReference type="EMBL" id="CP014060">
    <property type="protein sequence ID" value="AMG38059.1"/>
    <property type="molecule type" value="Genomic_DNA"/>
</dbReference>
<dbReference type="HAMAP" id="MF_01337_B">
    <property type="entry name" value="Ribosomal_uL18_B"/>
    <property type="match status" value="1"/>
</dbReference>
<proteinExistence type="inferred from homology"/>
<keyword evidence="5 7" id="KW-0687">Ribonucleoprotein</keyword>
<dbReference type="GO" id="GO:0006412">
    <property type="term" value="P:translation"/>
    <property type="evidence" value="ECO:0007669"/>
    <property type="project" value="UniProtKB-UniRule"/>
</dbReference>
<evidence type="ECO:0000256" key="6">
    <source>
        <dbReference type="ARBA" id="ARBA00035197"/>
    </source>
</evidence>
<evidence type="ECO:0000256" key="1">
    <source>
        <dbReference type="ARBA" id="ARBA00007116"/>
    </source>
</evidence>
<dbReference type="FunFam" id="3.30.420.100:FF:000001">
    <property type="entry name" value="50S ribosomal protein L18"/>
    <property type="match status" value="1"/>
</dbReference>
<dbReference type="GO" id="GO:0008097">
    <property type="term" value="F:5S rRNA binding"/>
    <property type="evidence" value="ECO:0007669"/>
    <property type="project" value="TreeGrafter"/>
</dbReference>
<dbReference type="OrthoDB" id="9810939at2"/>
<dbReference type="CDD" id="cd00432">
    <property type="entry name" value="Ribosomal_L18_L5e"/>
    <property type="match status" value="1"/>
</dbReference>
<dbReference type="GO" id="GO:0022625">
    <property type="term" value="C:cytosolic large ribosomal subunit"/>
    <property type="evidence" value="ECO:0007669"/>
    <property type="project" value="TreeGrafter"/>
</dbReference>
<dbReference type="RefSeq" id="WP_006389627.1">
    <property type="nucleotide sequence ID" value="NZ_AP028040.1"/>
</dbReference>
<dbReference type="Proteomes" id="UP000060602">
    <property type="component" value="Chromosome"/>
</dbReference>
<dbReference type="PATRIC" id="fig|85698.15.peg.5484"/>
<evidence type="ECO:0000313" key="11">
    <source>
        <dbReference type="Proteomes" id="UP000060602"/>
    </source>
</evidence>
<reference evidence="10 12" key="2">
    <citation type="submission" date="2016-09" db="EMBL/GenBank/DDBJ databases">
        <title>Phylogenomics of Achromobacter.</title>
        <authorList>
            <person name="Jeukens J."/>
            <person name="Freschi L."/>
            <person name="Vincent A.T."/>
            <person name="Emond-Rheault J.-G."/>
            <person name="Kukavica-Ibrulj I."/>
            <person name="Charette S.J."/>
            <person name="Levesque R.C."/>
        </authorList>
    </citation>
    <scope>NUCLEOTIDE SEQUENCE [LARGE SCALE GENOMIC DNA]</scope>
    <source>
        <strain evidence="10 12">AUS488</strain>
    </source>
</reference>
<accession>A0A0D6IVF6</accession>
<evidence type="ECO:0000256" key="5">
    <source>
        <dbReference type="ARBA" id="ARBA00023274"/>
    </source>
</evidence>
<reference evidence="11" key="1">
    <citation type="submission" date="2015-12" db="EMBL/GenBank/DDBJ databases">
        <title>FDA dAtabase for Regulatory Grade micrObial Sequences (FDA-ARGOS): Supporting development and validation of Infectious Disease Dx tests.</title>
        <authorList>
            <person name="Case J."/>
            <person name="Tallon L."/>
            <person name="Sadzewicz L."/>
            <person name="Sengamalay N."/>
            <person name="Ott S."/>
            <person name="Godinez A."/>
            <person name="Nagaraj S."/>
            <person name="Nadendla S."/>
            <person name="Sichtig H."/>
        </authorList>
    </citation>
    <scope>NUCLEOTIDE SEQUENCE [LARGE SCALE GENOMIC DNA]</scope>
    <source>
        <strain evidence="11">FDAARGOS_147</strain>
    </source>
</reference>
<name>A0A0D6IVF6_ALCXX</name>
<dbReference type="SUPFAM" id="SSF53137">
    <property type="entry name" value="Translational machinery components"/>
    <property type="match status" value="1"/>
</dbReference>
<dbReference type="Pfam" id="PF00861">
    <property type="entry name" value="Ribosomal_L18p"/>
    <property type="match status" value="1"/>
</dbReference>
<evidence type="ECO:0000313" key="12">
    <source>
        <dbReference type="Proteomes" id="UP000187251"/>
    </source>
</evidence>
<dbReference type="InterPro" id="IPR057268">
    <property type="entry name" value="Ribosomal_L18"/>
</dbReference>
<evidence type="ECO:0000256" key="3">
    <source>
        <dbReference type="ARBA" id="ARBA00022884"/>
    </source>
</evidence>
<evidence type="ECO:0000256" key="7">
    <source>
        <dbReference type="HAMAP-Rule" id="MF_01337"/>
    </source>
</evidence>
<sequence length="121" mass="13194">MDKKVSRLRRAVPTRRKINELRVHRLSVFRSNQHIYANIISPEGDRVLVSASTVEAEVRAQLAGQTGQGGNKAAASLVGKRVAEKAKAAGIELVAFDRSGFRYHGRVKALADAAREAGLKF</sequence>
<comment type="similarity">
    <text evidence="1 7">Belongs to the universal ribosomal protein uL18 family.</text>
</comment>
<dbReference type="GeneID" id="94357813"/>
<dbReference type="EMBL" id="MJMN01000001">
    <property type="protein sequence ID" value="OMG93121.1"/>
    <property type="molecule type" value="Genomic_DNA"/>
</dbReference>
<comment type="subunit">
    <text evidence="7">Part of the 50S ribosomal subunit; part of the 5S rRNA/L5/L18/L25 subcomplex. Contacts the 5S and 23S rRNAs.</text>
</comment>
<comment type="function">
    <text evidence="7">This is one of the proteins that bind and probably mediate the attachment of the 5S RNA into the large ribosomal subunit, where it forms part of the central protuberance.</text>
</comment>
<evidence type="ECO:0000256" key="2">
    <source>
        <dbReference type="ARBA" id="ARBA00022730"/>
    </source>
</evidence>
<evidence type="ECO:0000256" key="4">
    <source>
        <dbReference type="ARBA" id="ARBA00022980"/>
    </source>
</evidence>
<dbReference type="Gene3D" id="3.30.420.100">
    <property type="match status" value="1"/>
</dbReference>
<evidence type="ECO:0000313" key="8">
    <source>
        <dbReference type="EMBL" id="AMG38059.1"/>
    </source>
</evidence>
<dbReference type="Proteomes" id="UP000187251">
    <property type="component" value="Unassembled WGS sequence"/>
</dbReference>
<keyword evidence="4 7" id="KW-0689">Ribosomal protein</keyword>
<evidence type="ECO:0000313" key="10">
    <source>
        <dbReference type="EMBL" id="OMG93121.1"/>
    </source>
</evidence>